<dbReference type="EnsemblPlants" id="EMT33526">
    <property type="protein sequence ID" value="EMT33526"/>
    <property type="gene ID" value="F775_00534"/>
</dbReference>
<evidence type="ECO:0000313" key="6">
    <source>
        <dbReference type="EnsemblPlants" id="EMT33526"/>
    </source>
</evidence>
<dbReference type="AlphaFoldDB" id="N1R521"/>
<dbReference type="Pfam" id="PF04504">
    <property type="entry name" value="GeBP-like_DBD"/>
    <property type="match status" value="1"/>
</dbReference>
<dbReference type="PANTHER" id="PTHR31662">
    <property type="entry name" value="BNAANNG10740D PROTEIN-RELATED"/>
    <property type="match status" value="1"/>
</dbReference>
<dbReference type="InterPro" id="IPR007592">
    <property type="entry name" value="GEBP"/>
</dbReference>
<sequence>MPPTLPAGKPPAGATQPPEPATPPAKSRVADAQLPERKRKVAPSAGPPEKNKKKEKTRSPPAEPDKKPLPLPFEHAWTPGDEAPVRATQPPDPAKSMHTPSAKSREADAQLPERKRKTPPSADLPQKKGKTTSTPAAEPDKKPLPLPSEHAWTPGDEVKILEALAAHRQEHGKLPRTKVLFSSLQLQGRLDNNGFSMPDLRQKVRSLKGRHDHEAINAVPAKESECSLCHLSKTVWGTIARSGGEASAKVPNAGNMFDEMCQLYPCLTDEVTHIVDEPAVLERLLLDFDGTKARALDSKIVNLRKELTEAIMESVYLLTEYSISEILITVAASSCLHYFHILEKQLSDLVHYCEIFRLFYLNAKRQNLEVPKVWQCPCTKLQPSKSRTQNESILLSERLDKIEGAGVETQEQLKRMEREMAELKKSSKVLQRKIEPQGKLPHCKNRELLPKTRLALKSMPRVRREKIDAESQILHDVEQRKVAACAQQGFSHDLNVEGGKEVFLLSYVRPHRRVAKATLQTSCTSTIVGDKELGPGCCLVLVNQVLDGKAPLIRPLRDINTMDEALGHSIAWTRQQIQDDTTAAMVAPNQASPGQKG</sequence>
<dbReference type="GO" id="GO:0005634">
    <property type="term" value="C:nucleus"/>
    <property type="evidence" value="ECO:0007669"/>
    <property type="project" value="TreeGrafter"/>
</dbReference>
<keyword evidence="2" id="KW-0175">Coiled coil</keyword>
<feature type="domain" description="Glabrous enhancer-binding protein-like DBD" evidence="5">
    <location>
        <begin position="150"/>
        <end position="237"/>
    </location>
</feature>
<organism evidence="6">
    <name type="scientific">Aegilops tauschii</name>
    <name type="common">Tausch's goatgrass</name>
    <name type="synonym">Aegilops squarrosa</name>
    <dbReference type="NCBI Taxonomy" id="37682"/>
    <lineage>
        <taxon>Eukaryota</taxon>
        <taxon>Viridiplantae</taxon>
        <taxon>Streptophyta</taxon>
        <taxon>Embryophyta</taxon>
        <taxon>Tracheophyta</taxon>
        <taxon>Spermatophyta</taxon>
        <taxon>Magnoliopsida</taxon>
        <taxon>Liliopsida</taxon>
        <taxon>Poales</taxon>
        <taxon>Poaceae</taxon>
        <taxon>BOP clade</taxon>
        <taxon>Pooideae</taxon>
        <taxon>Triticodae</taxon>
        <taxon>Triticeae</taxon>
        <taxon>Triticinae</taxon>
        <taxon>Aegilops</taxon>
    </lineage>
</organism>
<feature type="region of interest" description="Disordered" evidence="3">
    <location>
        <begin position="1"/>
        <end position="150"/>
    </location>
</feature>
<evidence type="ECO:0000256" key="3">
    <source>
        <dbReference type="SAM" id="MobiDB-lite"/>
    </source>
</evidence>
<reference evidence="6" key="1">
    <citation type="submission" date="2015-06" db="UniProtKB">
        <authorList>
            <consortium name="EnsemblPlants"/>
        </authorList>
    </citation>
    <scope>IDENTIFICATION</scope>
</reference>
<evidence type="ECO:0000256" key="1">
    <source>
        <dbReference type="ARBA" id="ARBA00010820"/>
    </source>
</evidence>
<dbReference type="GO" id="GO:0006355">
    <property type="term" value="P:regulation of DNA-templated transcription"/>
    <property type="evidence" value="ECO:0007669"/>
    <property type="project" value="InterPro"/>
</dbReference>
<dbReference type="PANTHER" id="PTHR31662:SF92">
    <property type="entry name" value="TRANSPOSASE TNP1_EN_SPM-LIKE DOMAIN-CONTAINING PROTEIN"/>
    <property type="match status" value="1"/>
</dbReference>
<dbReference type="Pfam" id="PF03017">
    <property type="entry name" value="Transposase_23"/>
    <property type="match status" value="1"/>
</dbReference>
<feature type="coiled-coil region" evidence="2">
    <location>
        <begin position="399"/>
        <end position="433"/>
    </location>
</feature>
<dbReference type="InterPro" id="IPR053932">
    <property type="entry name" value="GeBP-like_DBD"/>
</dbReference>
<name>N1R521_AEGTA</name>
<feature type="domain" description="Transposase Tnp1/En/Spm-like" evidence="4">
    <location>
        <begin position="501"/>
        <end position="566"/>
    </location>
</feature>
<proteinExistence type="inferred from homology"/>
<evidence type="ECO:0000259" key="5">
    <source>
        <dbReference type="Pfam" id="PF04504"/>
    </source>
</evidence>
<evidence type="ECO:0000259" key="4">
    <source>
        <dbReference type="Pfam" id="PF03017"/>
    </source>
</evidence>
<feature type="compositionally biased region" description="Basic and acidic residues" evidence="3">
    <location>
        <begin position="103"/>
        <end position="113"/>
    </location>
</feature>
<dbReference type="InterPro" id="IPR004264">
    <property type="entry name" value="Transposase_23"/>
</dbReference>
<comment type="similarity">
    <text evidence="1">Belongs to the GeBP family.</text>
</comment>
<accession>N1R521</accession>
<protein>
    <submittedName>
        <fullName evidence="6">Uncharacterized protein</fullName>
    </submittedName>
</protein>
<evidence type="ECO:0000256" key="2">
    <source>
        <dbReference type="SAM" id="Coils"/>
    </source>
</evidence>